<evidence type="ECO:0000313" key="2">
    <source>
        <dbReference type="EMBL" id="KAK4234852.1"/>
    </source>
</evidence>
<comment type="caution">
    <text evidence="2">The sequence shown here is derived from an EMBL/GenBank/DDBJ whole genome shotgun (WGS) entry which is preliminary data.</text>
</comment>
<reference evidence="2" key="1">
    <citation type="journal article" date="2023" name="Mol. Phylogenet. Evol.">
        <title>Genome-scale phylogeny and comparative genomics of the fungal order Sordariales.</title>
        <authorList>
            <person name="Hensen N."/>
            <person name="Bonometti L."/>
            <person name="Westerberg I."/>
            <person name="Brannstrom I.O."/>
            <person name="Guillou S."/>
            <person name="Cros-Aarteil S."/>
            <person name="Calhoun S."/>
            <person name="Haridas S."/>
            <person name="Kuo A."/>
            <person name="Mondo S."/>
            <person name="Pangilinan J."/>
            <person name="Riley R."/>
            <person name="LaButti K."/>
            <person name="Andreopoulos B."/>
            <person name="Lipzen A."/>
            <person name="Chen C."/>
            <person name="Yan M."/>
            <person name="Daum C."/>
            <person name="Ng V."/>
            <person name="Clum A."/>
            <person name="Steindorff A."/>
            <person name="Ohm R.A."/>
            <person name="Martin F."/>
            <person name="Silar P."/>
            <person name="Natvig D.O."/>
            <person name="Lalanne C."/>
            <person name="Gautier V."/>
            <person name="Ament-Velasquez S.L."/>
            <person name="Kruys A."/>
            <person name="Hutchinson M.I."/>
            <person name="Powell A.J."/>
            <person name="Barry K."/>
            <person name="Miller A.N."/>
            <person name="Grigoriev I.V."/>
            <person name="Debuchy R."/>
            <person name="Gladieux P."/>
            <person name="Hiltunen Thoren M."/>
            <person name="Johannesson H."/>
        </authorList>
    </citation>
    <scope>NUCLEOTIDE SEQUENCE</scope>
    <source>
        <strain evidence="2">CBS 532.94</strain>
    </source>
</reference>
<dbReference type="EMBL" id="MU860320">
    <property type="protein sequence ID" value="KAK4234852.1"/>
    <property type="molecule type" value="Genomic_DNA"/>
</dbReference>
<proteinExistence type="predicted"/>
<feature type="compositionally biased region" description="Acidic residues" evidence="1">
    <location>
        <begin position="151"/>
        <end position="164"/>
    </location>
</feature>
<protein>
    <submittedName>
        <fullName evidence="2">Uncharacterized protein</fullName>
    </submittedName>
</protein>
<dbReference type="Proteomes" id="UP001303760">
    <property type="component" value="Unassembled WGS sequence"/>
</dbReference>
<evidence type="ECO:0000313" key="3">
    <source>
        <dbReference type="Proteomes" id="UP001303760"/>
    </source>
</evidence>
<reference evidence="2" key="2">
    <citation type="submission" date="2023-05" db="EMBL/GenBank/DDBJ databases">
        <authorList>
            <consortium name="Lawrence Berkeley National Laboratory"/>
            <person name="Steindorff A."/>
            <person name="Hensen N."/>
            <person name="Bonometti L."/>
            <person name="Westerberg I."/>
            <person name="Brannstrom I.O."/>
            <person name="Guillou S."/>
            <person name="Cros-Aarteil S."/>
            <person name="Calhoun S."/>
            <person name="Haridas S."/>
            <person name="Kuo A."/>
            <person name="Mondo S."/>
            <person name="Pangilinan J."/>
            <person name="Riley R."/>
            <person name="Labutti K."/>
            <person name="Andreopoulos B."/>
            <person name="Lipzen A."/>
            <person name="Chen C."/>
            <person name="Yanf M."/>
            <person name="Daum C."/>
            <person name="Ng V."/>
            <person name="Clum A."/>
            <person name="Ohm R."/>
            <person name="Martin F."/>
            <person name="Silar P."/>
            <person name="Natvig D."/>
            <person name="Lalanne C."/>
            <person name="Gautier V."/>
            <person name="Ament-Velasquez S.L."/>
            <person name="Kruys A."/>
            <person name="Hutchinson M.I."/>
            <person name="Powell A.J."/>
            <person name="Barry K."/>
            <person name="Miller A.N."/>
            <person name="Grigoriev I.V."/>
            <person name="Debuchy R."/>
            <person name="Gladieux P."/>
            <person name="Thoren M.H."/>
            <person name="Johannesson H."/>
        </authorList>
    </citation>
    <scope>NUCLEOTIDE SEQUENCE</scope>
    <source>
        <strain evidence="2">CBS 532.94</strain>
    </source>
</reference>
<feature type="region of interest" description="Disordered" evidence="1">
    <location>
        <begin position="29"/>
        <end position="172"/>
    </location>
</feature>
<organism evidence="2 3">
    <name type="scientific">Achaetomium macrosporum</name>
    <dbReference type="NCBI Taxonomy" id="79813"/>
    <lineage>
        <taxon>Eukaryota</taxon>
        <taxon>Fungi</taxon>
        <taxon>Dikarya</taxon>
        <taxon>Ascomycota</taxon>
        <taxon>Pezizomycotina</taxon>
        <taxon>Sordariomycetes</taxon>
        <taxon>Sordariomycetidae</taxon>
        <taxon>Sordariales</taxon>
        <taxon>Chaetomiaceae</taxon>
        <taxon>Achaetomium</taxon>
    </lineage>
</organism>
<feature type="compositionally biased region" description="Polar residues" evidence="1">
    <location>
        <begin position="106"/>
        <end position="117"/>
    </location>
</feature>
<accession>A0AAN7C4F3</accession>
<feature type="compositionally biased region" description="Polar residues" evidence="1">
    <location>
        <begin position="34"/>
        <end position="46"/>
    </location>
</feature>
<sequence>MLDDSATGFRAIAAARRSYKFASAWKRRKDAQAATISENPQLQNPDVSPVQDGNDGTDPLAPVEKWLFSAQFNDTIESPPDTPSDQELDELADLPPPAPDDETDDSNTLTTVKSIQQELVEAEQDGSVQNLAEEPTLPASDFSDNLTPSDTQEDVGFEDPDEQEVGPSMHNDTGAEVDVLLDAAELDDPSEPVHHSPRPFNMSPFLFAFALWEKKHNISRT</sequence>
<dbReference type="AlphaFoldDB" id="A0AAN7C4F3"/>
<evidence type="ECO:0000256" key="1">
    <source>
        <dbReference type="SAM" id="MobiDB-lite"/>
    </source>
</evidence>
<name>A0AAN7C4F3_9PEZI</name>
<feature type="non-terminal residue" evidence="2">
    <location>
        <position position="221"/>
    </location>
</feature>
<keyword evidence="3" id="KW-1185">Reference proteome</keyword>
<gene>
    <name evidence="2" type="ORF">C8A03DRAFT_37324</name>
</gene>